<name>A0ABN7S6Q9_OIKDI</name>
<gene>
    <name evidence="2" type="ORF">OKIOD_LOCUS4076</name>
</gene>
<dbReference type="SUPFAM" id="SSF48371">
    <property type="entry name" value="ARM repeat"/>
    <property type="match status" value="2"/>
</dbReference>
<evidence type="ECO:0000313" key="3">
    <source>
        <dbReference type="Proteomes" id="UP001158576"/>
    </source>
</evidence>
<reference evidence="2 3" key="1">
    <citation type="submission" date="2021-04" db="EMBL/GenBank/DDBJ databases">
        <authorList>
            <person name="Bliznina A."/>
        </authorList>
    </citation>
    <scope>NUCLEOTIDE SEQUENCE [LARGE SCALE GENOMIC DNA]</scope>
</reference>
<dbReference type="InterPro" id="IPR016024">
    <property type="entry name" value="ARM-type_fold"/>
</dbReference>
<dbReference type="Gene3D" id="1.25.10.10">
    <property type="entry name" value="Leucine-rich Repeat Variant"/>
    <property type="match status" value="2"/>
</dbReference>
<dbReference type="EMBL" id="OU015568">
    <property type="protein sequence ID" value="CAG5090237.1"/>
    <property type="molecule type" value="Genomic_DNA"/>
</dbReference>
<proteinExistence type="inferred from homology"/>
<evidence type="ECO:0000256" key="1">
    <source>
        <dbReference type="ARBA" id="ARBA00009745"/>
    </source>
</evidence>
<dbReference type="PANTHER" id="PTHR10257">
    <property type="entry name" value="SERINE/THREONINE PROTEIN PHOSPHATASE 2A PP2A REGULATORY SUBUNIT B"/>
    <property type="match status" value="1"/>
</dbReference>
<organism evidence="2 3">
    <name type="scientific">Oikopleura dioica</name>
    <name type="common">Tunicate</name>
    <dbReference type="NCBI Taxonomy" id="34765"/>
    <lineage>
        <taxon>Eukaryota</taxon>
        <taxon>Metazoa</taxon>
        <taxon>Chordata</taxon>
        <taxon>Tunicata</taxon>
        <taxon>Appendicularia</taxon>
        <taxon>Copelata</taxon>
        <taxon>Oikopleuridae</taxon>
        <taxon>Oikopleura</taxon>
    </lineage>
</organism>
<keyword evidence="3" id="KW-1185">Reference proteome</keyword>
<dbReference type="PANTHER" id="PTHR10257:SF3">
    <property type="entry name" value="SERINE_THREONINE-PROTEIN PHOSPHATASE 2A 56 KDA REGULATORY SUBUNIT GAMMA ISOFORM"/>
    <property type="match status" value="1"/>
</dbReference>
<comment type="similarity">
    <text evidence="1">Belongs to the phosphatase 2A regulatory subunit B56 family.</text>
</comment>
<dbReference type="Pfam" id="PF01603">
    <property type="entry name" value="B56"/>
    <property type="match status" value="1"/>
</dbReference>
<sequence>MGWQKIRESFSGKQIKQRVSAVARNTKISVLDAPIRTEFEPDILARLPKLTHVHPMEQISLFRAKIKYCSEFYSFTSKDETVRRYREHKSQTFIEFAEQAKSSQLIMNESIREDFVTMLHKNIVPPIPDYDDELSEEEFKDPQFEHIGFALNIFALILNNRHFKASKMKNIITQSLISDLFQQMSHPDERIRESLKTVIHQLYTNFIAQRTFIRREMNNLLLEFIYEDDSYRGVAERSLYFLNKPYIIELIESNLNRIMPQILPELIVAAEGHWNSSIVHLVCNILRSLMELDEDLFSRLVDEIMKTNEDECPRRSTARNTIARASQRASEMERRQTIAMEAQPNANY</sequence>
<dbReference type="InterPro" id="IPR002554">
    <property type="entry name" value="PP2A_B56"/>
</dbReference>
<accession>A0ABN7S6Q9</accession>
<evidence type="ECO:0000313" key="2">
    <source>
        <dbReference type="EMBL" id="CAG5090237.1"/>
    </source>
</evidence>
<dbReference type="InterPro" id="IPR011989">
    <property type="entry name" value="ARM-like"/>
</dbReference>
<dbReference type="Proteomes" id="UP001158576">
    <property type="component" value="Chromosome PAR"/>
</dbReference>
<protein>
    <submittedName>
        <fullName evidence="2">Oidioi.mRNA.OKI2018_I69.PAR.g12518.t1.cds</fullName>
    </submittedName>
</protein>